<evidence type="ECO:0000256" key="1">
    <source>
        <dbReference type="ARBA" id="ARBA00004123"/>
    </source>
</evidence>
<proteinExistence type="inferred from homology"/>
<keyword evidence="2" id="KW-0805">Transcription regulation</keyword>
<dbReference type="Gene3D" id="3.30.730.10">
    <property type="entry name" value="AP2/ERF domain"/>
    <property type="match status" value="1"/>
</dbReference>
<accession>A0ABS8S740</accession>
<keyword evidence="4" id="KW-0010">Activator</keyword>
<comment type="subcellular location">
    <subcellularLocation>
        <location evidence="1">Nucleus</location>
    </subcellularLocation>
</comment>
<evidence type="ECO:0000256" key="6">
    <source>
        <dbReference type="ARBA" id="ARBA00023242"/>
    </source>
</evidence>
<dbReference type="SMART" id="SM00380">
    <property type="entry name" value="AP2"/>
    <property type="match status" value="1"/>
</dbReference>
<dbReference type="PROSITE" id="PS51032">
    <property type="entry name" value="AP2_ERF"/>
    <property type="match status" value="1"/>
</dbReference>
<keyword evidence="6" id="KW-0539">Nucleus</keyword>
<dbReference type="SUPFAM" id="SSF54171">
    <property type="entry name" value="DNA-binding domain"/>
    <property type="match status" value="1"/>
</dbReference>
<evidence type="ECO:0000259" key="9">
    <source>
        <dbReference type="PROSITE" id="PS51032"/>
    </source>
</evidence>
<protein>
    <recommendedName>
        <fullName evidence="9">AP2/ERF domain-containing protein</fullName>
    </recommendedName>
</protein>
<evidence type="ECO:0000256" key="4">
    <source>
        <dbReference type="ARBA" id="ARBA00023159"/>
    </source>
</evidence>
<dbReference type="Proteomes" id="UP000823775">
    <property type="component" value="Unassembled WGS sequence"/>
</dbReference>
<dbReference type="InterPro" id="IPR016177">
    <property type="entry name" value="DNA-bd_dom_sf"/>
</dbReference>
<gene>
    <name evidence="10" type="ORF">HAX54_025358</name>
</gene>
<dbReference type="PANTHER" id="PTHR31839:SF85">
    <property type="entry name" value="AP2_ERF DOMAIN-CONTAINING PROTEIN"/>
    <property type="match status" value="1"/>
</dbReference>
<dbReference type="InterPro" id="IPR001471">
    <property type="entry name" value="AP2/ERF_dom"/>
</dbReference>
<dbReference type="CDD" id="cd00018">
    <property type="entry name" value="AP2"/>
    <property type="match status" value="1"/>
</dbReference>
<comment type="caution">
    <text evidence="10">The sequence shown here is derived from an EMBL/GenBank/DDBJ whole genome shotgun (WGS) entry which is preliminary data.</text>
</comment>
<comment type="similarity">
    <text evidence="7">Belongs to the AP2/ERF transcription factor family. ERF subfamily.</text>
</comment>
<evidence type="ECO:0000256" key="2">
    <source>
        <dbReference type="ARBA" id="ARBA00023015"/>
    </source>
</evidence>
<feature type="region of interest" description="Disordered" evidence="8">
    <location>
        <begin position="106"/>
        <end position="127"/>
    </location>
</feature>
<evidence type="ECO:0000313" key="11">
    <source>
        <dbReference type="Proteomes" id="UP000823775"/>
    </source>
</evidence>
<evidence type="ECO:0000313" key="10">
    <source>
        <dbReference type="EMBL" id="MCD7454612.1"/>
    </source>
</evidence>
<reference evidence="10 11" key="1">
    <citation type="journal article" date="2021" name="BMC Genomics">
        <title>Datura genome reveals duplications of psychoactive alkaloid biosynthetic genes and high mutation rate following tissue culture.</title>
        <authorList>
            <person name="Rajewski A."/>
            <person name="Carter-House D."/>
            <person name="Stajich J."/>
            <person name="Litt A."/>
        </authorList>
    </citation>
    <scope>NUCLEOTIDE SEQUENCE [LARGE SCALE GENOMIC DNA]</scope>
    <source>
        <strain evidence="10">AR-01</strain>
    </source>
</reference>
<keyword evidence="5" id="KW-0804">Transcription</keyword>
<dbReference type="InterPro" id="IPR045277">
    <property type="entry name" value="DRE1A-I"/>
</dbReference>
<evidence type="ECO:0000256" key="3">
    <source>
        <dbReference type="ARBA" id="ARBA00023125"/>
    </source>
</evidence>
<evidence type="ECO:0000256" key="8">
    <source>
        <dbReference type="SAM" id="MobiDB-lite"/>
    </source>
</evidence>
<evidence type="ECO:0000256" key="5">
    <source>
        <dbReference type="ARBA" id="ARBA00023163"/>
    </source>
</evidence>
<dbReference type="Pfam" id="PF00847">
    <property type="entry name" value="AP2"/>
    <property type="match status" value="1"/>
</dbReference>
<dbReference type="PANTHER" id="PTHR31839">
    <property type="entry name" value="DEHYDRATION-RESPONSIVE ELEMENT-BINDING PROTEIN 1D"/>
    <property type="match status" value="1"/>
</dbReference>
<feature type="domain" description="AP2/ERF" evidence="9">
    <location>
        <begin position="18"/>
        <end position="75"/>
    </location>
</feature>
<dbReference type="EMBL" id="JACEIK010000308">
    <property type="protein sequence ID" value="MCD7454612.1"/>
    <property type="molecule type" value="Genomic_DNA"/>
</dbReference>
<keyword evidence="3" id="KW-0238">DNA-binding</keyword>
<organism evidence="10 11">
    <name type="scientific">Datura stramonium</name>
    <name type="common">Jimsonweed</name>
    <name type="synonym">Common thornapple</name>
    <dbReference type="NCBI Taxonomy" id="4076"/>
    <lineage>
        <taxon>Eukaryota</taxon>
        <taxon>Viridiplantae</taxon>
        <taxon>Streptophyta</taxon>
        <taxon>Embryophyta</taxon>
        <taxon>Tracheophyta</taxon>
        <taxon>Spermatophyta</taxon>
        <taxon>Magnoliopsida</taxon>
        <taxon>eudicotyledons</taxon>
        <taxon>Gunneridae</taxon>
        <taxon>Pentapetalae</taxon>
        <taxon>asterids</taxon>
        <taxon>lamiids</taxon>
        <taxon>Solanales</taxon>
        <taxon>Solanaceae</taxon>
        <taxon>Solanoideae</taxon>
        <taxon>Datureae</taxon>
        <taxon>Datura</taxon>
    </lineage>
</organism>
<evidence type="ECO:0000256" key="7">
    <source>
        <dbReference type="ARBA" id="ARBA00024343"/>
    </source>
</evidence>
<keyword evidence="11" id="KW-1185">Reference proteome</keyword>
<dbReference type="InterPro" id="IPR036955">
    <property type="entry name" value="AP2/ERF_dom_sf"/>
</dbReference>
<sequence>MADPSHTTKCRTNTKHPTYRGIRCKSGKWVSEIREPRKTTRIWLGTYPTPHMAAAAYDVAALAIKGTHNVLLNFPHHLHSYPNLPPSPSPADIRRAAATAAAAMTDYDDRPSGSMGGEATCSEGGSSENYATQIENTQTITREEEYVDEEALFDFPSLVVNMAEAMMLSPPRLNSLSSLEDHSHGDFDVESLWSY</sequence>
<name>A0ABS8S740_DATST</name>